<organism evidence="1 2">
    <name type="scientific">Neptunicoccus cionae</name>
    <dbReference type="NCBI Taxonomy" id="2035344"/>
    <lineage>
        <taxon>Bacteria</taxon>
        <taxon>Pseudomonadati</taxon>
        <taxon>Pseudomonadota</taxon>
        <taxon>Alphaproteobacteria</taxon>
        <taxon>Rhodobacterales</taxon>
        <taxon>Paracoccaceae</taxon>
        <taxon>Neptunicoccus</taxon>
    </lineage>
</organism>
<evidence type="ECO:0000313" key="2">
    <source>
        <dbReference type="Proteomes" id="UP000628017"/>
    </source>
</evidence>
<proteinExistence type="predicted"/>
<accession>A0A916R2F7</accession>
<dbReference type="EMBL" id="BMKA01000006">
    <property type="protein sequence ID" value="GGA29126.1"/>
    <property type="molecule type" value="Genomic_DNA"/>
</dbReference>
<dbReference type="AlphaFoldDB" id="A0A916R2F7"/>
<dbReference type="Pfam" id="PF13469">
    <property type="entry name" value="Sulfotransfer_3"/>
    <property type="match status" value="1"/>
</dbReference>
<dbReference type="PANTHER" id="PTHR10704">
    <property type="entry name" value="CARBOHYDRATE SULFOTRANSFERASE"/>
    <property type="match status" value="1"/>
</dbReference>
<dbReference type="GO" id="GO:0006044">
    <property type="term" value="P:N-acetylglucosamine metabolic process"/>
    <property type="evidence" value="ECO:0007669"/>
    <property type="project" value="TreeGrafter"/>
</dbReference>
<dbReference type="GO" id="GO:0001517">
    <property type="term" value="F:N-acetylglucosamine 6-O-sulfotransferase activity"/>
    <property type="evidence" value="ECO:0007669"/>
    <property type="project" value="TreeGrafter"/>
</dbReference>
<dbReference type="PANTHER" id="PTHR10704:SF44">
    <property type="entry name" value="LD35051P-RELATED"/>
    <property type="match status" value="1"/>
</dbReference>
<dbReference type="Proteomes" id="UP000628017">
    <property type="component" value="Unassembled WGS sequence"/>
</dbReference>
<name>A0A916R2F7_9RHOB</name>
<evidence type="ECO:0000313" key="1">
    <source>
        <dbReference type="EMBL" id="GGA29126.1"/>
    </source>
</evidence>
<reference evidence="1" key="1">
    <citation type="journal article" date="2014" name="Int. J. Syst. Evol. Microbiol.">
        <title>Complete genome sequence of Corynebacterium casei LMG S-19264T (=DSM 44701T), isolated from a smear-ripened cheese.</title>
        <authorList>
            <consortium name="US DOE Joint Genome Institute (JGI-PGF)"/>
            <person name="Walter F."/>
            <person name="Albersmeier A."/>
            <person name="Kalinowski J."/>
            <person name="Ruckert C."/>
        </authorList>
    </citation>
    <scope>NUCLEOTIDE SEQUENCE</scope>
    <source>
        <strain evidence="1">CGMCC 1.15880</strain>
    </source>
</reference>
<dbReference type="GO" id="GO:0006790">
    <property type="term" value="P:sulfur compound metabolic process"/>
    <property type="evidence" value="ECO:0007669"/>
    <property type="project" value="TreeGrafter"/>
</dbReference>
<dbReference type="RefSeq" id="WP_188677924.1">
    <property type="nucleotide sequence ID" value="NZ_BMKA01000006.1"/>
</dbReference>
<dbReference type="InterPro" id="IPR051135">
    <property type="entry name" value="Gal/GlcNAc/GalNAc_ST"/>
</dbReference>
<protein>
    <submittedName>
        <fullName evidence="1">Sulfotransferase family protein</fullName>
    </submittedName>
</protein>
<comment type="caution">
    <text evidence="1">The sequence shown here is derived from an EMBL/GenBank/DDBJ whole genome shotgun (WGS) entry which is preliminary data.</text>
</comment>
<keyword evidence="2" id="KW-1185">Reference proteome</keyword>
<gene>
    <name evidence="1" type="ORF">GCM10011498_32830</name>
</gene>
<sequence>MSTKVVYIAGAGRSGSTFLSQLLSQNDDCFNLGQIRHLPLALKRNETCACHQPIQECAYWGPVAAEMTDRHGEDVFERLKTGAPAFKTSATQNSGWEDAAVRDLIRQENAEYLSLLGDLYATAARQAGGAALIDSSKAPDVALSLSLIPEISLYTLNLLRDPRAVNASWAKRVQKKETLQQRARNWNNRVRRMEAFQQGSDAPFLQLHYETLATAPRKTIEDIQSWAGLQVATPFFTSDAEADISWERNHLFPPANEEVLEKRATHIQIKPSESWKSEENARYRKMAERINFPLAKKMGYTK</sequence>
<dbReference type="SUPFAM" id="SSF52540">
    <property type="entry name" value="P-loop containing nucleoside triphosphate hydrolases"/>
    <property type="match status" value="1"/>
</dbReference>
<reference evidence="1" key="2">
    <citation type="submission" date="2020-09" db="EMBL/GenBank/DDBJ databases">
        <authorList>
            <person name="Sun Q."/>
            <person name="Zhou Y."/>
        </authorList>
    </citation>
    <scope>NUCLEOTIDE SEQUENCE</scope>
    <source>
        <strain evidence="1">CGMCC 1.15880</strain>
    </source>
</reference>
<dbReference type="Gene3D" id="3.40.50.300">
    <property type="entry name" value="P-loop containing nucleotide triphosphate hydrolases"/>
    <property type="match status" value="1"/>
</dbReference>
<dbReference type="InterPro" id="IPR027417">
    <property type="entry name" value="P-loop_NTPase"/>
</dbReference>